<feature type="compositionally biased region" description="Low complexity" evidence="1">
    <location>
        <begin position="312"/>
        <end position="321"/>
    </location>
</feature>
<feature type="region of interest" description="Disordered" evidence="1">
    <location>
        <begin position="91"/>
        <end position="113"/>
    </location>
</feature>
<evidence type="ECO:0008006" key="4">
    <source>
        <dbReference type="Google" id="ProtNLM"/>
    </source>
</evidence>
<gene>
    <name evidence="2" type="ORF">EIP91_011925</name>
</gene>
<dbReference type="Proteomes" id="UP000292702">
    <property type="component" value="Unassembled WGS sequence"/>
</dbReference>
<feature type="compositionally biased region" description="Polar residues" evidence="1">
    <location>
        <begin position="334"/>
        <end position="344"/>
    </location>
</feature>
<reference evidence="2 3" key="1">
    <citation type="submission" date="2018-11" db="EMBL/GenBank/DDBJ databases">
        <title>Genome assembly of Steccherinum ochraceum LE-BIN_3174, the white-rot fungus of the Steccherinaceae family (The Residual Polyporoid clade, Polyporales, Basidiomycota).</title>
        <authorList>
            <person name="Fedorova T.V."/>
            <person name="Glazunova O.A."/>
            <person name="Landesman E.O."/>
            <person name="Moiseenko K.V."/>
            <person name="Psurtseva N.V."/>
            <person name="Savinova O.S."/>
            <person name="Shakhova N.V."/>
            <person name="Tyazhelova T.V."/>
            <person name="Vasina D.V."/>
        </authorList>
    </citation>
    <scope>NUCLEOTIDE SEQUENCE [LARGE SCALE GENOMIC DNA]</scope>
    <source>
        <strain evidence="2 3">LE-BIN_3174</strain>
    </source>
</reference>
<comment type="caution">
    <text evidence="2">The sequence shown here is derived from an EMBL/GenBank/DDBJ whole genome shotgun (WGS) entry which is preliminary data.</text>
</comment>
<dbReference type="PANTHER" id="PTHR28027:SF1">
    <property type="entry name" value="CAMP INDEPENDENT REGULATORY PROTEIN (AFU_ORTHOLOGUE AFUA_3G09640)"/>
    <property type="match status" value="1"/>
</dbReference>
<feature type="region of interest" description="Disordered" evidence="1">
    <location>
        <begin position="299"/>
        <end position="344"/>
    </location>
</feature>
<dbReference type="PANTHER" id="PTHR28027">
    <property type="entry name" value="TRANSCRIPTIONAL REGULATOR MIT1"/>
    <property type="match status" value="1"/>
</dbReference>
<protein>
    <recommendedName>
        <fullName evidence="4">cAMP-independent regulatory protein pac2</fullName>
    </recommendedName>
</protein>
<organism evidence="2 3">
    <name type="scientific">Steccherinum ochraceum</name>
    <dbReference type="NCBI Taxonomy" id="92696"/>
    <lineage>
        <taxon>Eukaryota</taxon>
        <taxon>Fungi</taxon>
        <taxon>Dikarya</taxon>
        <taxon>Basidiomycota</taxon>
        <taxon>Agaricomycotina</taxon>
        <taxon>Agaricomycetes</taxon>
        <taxon>Polyporales</taxon>
        <taxon>Steccherinaceae</taxon>
        <taxon>Steccherinum</taxon>
    </lineage>
</organism>
<evidence type="ECO:0000256" key="1">
    <source>
        <dbReference type="SAM" id="MobiDB-lite"/>
    </source>
</evidence>
<accession>A0A4V2MWW5</accession>
<dbReference type="EMBL" id="RWJN01000085">
    <property type="protein sequence ID" value="TCD67797.1"/>
    <property type="molecule type" value="Genomic_DNA"/>
</dbReference>
<sequence>MQQPTLANVRIRSTRDALQIFYAVARNILPIISRRLDAEERRAIIPGNVYVWEERCANAEATGLGMERWTDGMGWGPSRVRDEFLFYHQRESEANEDPENPSAKRREPRVAGPSYSRIEAERLIKQTYSVHVNLQEDRQHPVGPRKWHLTAYFSQNTLDSLMTLDKIPNVGNIQVPRGLFRSARASKARRGDVGTHPEEVVIPPQDGWAGPTPHHPHGSNLAFPPYGYDRPDYIDEPPHWAATPHIPPSHHKHHAPHESAYAMHQDVHHEYPRAYAPSSSTSTPSSYPQRLPTLSDAGLELYRDPSPFTQGSSASSSDVSASPPPFATPHSAFPPTTRSRTTAPELNLVPLAFLENIRPPSRDPLDEDLLRRITTANVSPASSGGRYSA</sequence>
<dbReference type="OrthoDB" id="5572844at2759"/>
<dbReference type="InterPro" id="IPR018608">
    <property type="entry name" value="Gti1/Pac2"/>
</dbReference>
<dbReference type="GO" id="GO:0003677">
    <property type="term" value="F:DNA binding"/>
    <property type="evidence" value="ECO:0007669"/>
    <property type="project" value="TreeGrafter"/>
</dbReference>
<name>A0A4V2MWW5_9APHY</name>
<evidence type="ECO:0000313" key="2">
    <source>
        <dbReference type="EMBL" id="TCD67797.1"/>
    </source>
</evidence>
<keyword evidence="3" id="KW-1185">Reference proteome</keyword>
<proteinExistence type="predicted"/>
<dbReference type="AlphaFoldDB" id="A0A4V2MWW5"/>
<evidence type="ECO:0000313" key="3">
    <source>
        <dbReference type="Proteomes" id="UP000292702"/>
    </source>
</evidence>
<dbReference type="Pfam" id="PF09729">
    <property type="entry name" value="Gti1_Pac2"/>
    <property type="match status" value="1"/>
</dbReference>